<evidence type="ECO:0000256" key="1">
    <source>
        <dbReference type="ARBA" id="ARBA00022679"/>
    </source>
</evidence>
<dbReference type="GO" id="GO:0016746">
    <property type="term" value="F:acyltransferase activity"/>
    <property type="evidence" value="ECO:0007669"/>
    <property type="project" value="UniProtKB-KW"/>
</dbReference>
<dbReference type="SMART" id="SM00563">
    <property type="entry name" value="PlsC"/>
    <property type="match status" value="1"/>
</dbReference>
<name>A0ABD4SZE5_9CYAN</name>
<gene>
    <name evidence="4" type="ORF">QQ91_0002385</name>
</gene>
<keyword evidence="5" id="KW-1185">Reference proteome</keyword>
<evidence type="ECO:0000313" key="4">
    <source>
        <dbReference type="EMBL" id="MCM1981679.1"/>
    </source>
</evidence>
<feature type="domain" description="Phospholipid/glycerol acyltransferase" evidence="3">
    <location>
        <begin position="52"/>
        <end position="180"/>
    </location>
</feature>
<evidence type="ECO:0000256" key="2">
    <source>
        <dbReference type="ARBA" id="ARBA00023315"/>
    </source>
</evidence>
<dbReference type="PANTHER" id="PTHR10434:SF11">
    <property type="entry name" value="1-ACYL-SN-GLYCEROL-3-PHOSPHATE ACYLTRANSFERASE"/>
    <property type="match status" value="1"/>
</dbReference>
<dbReference type="Proteomes" id="UP000031561">
    <property type="component" value="Unassembled WGS sequence"/>
</dbReference>
<sequence>MAAAFYPPKPSSSLIRLVQIMAPPVACLFFKMRLRISAADLATLRSLQHQRVILLCNHPSFNDPVAVMLLSAKLHKGYYYLTSVEQFDGPLGWIFQRIGSYSVRRGLSDRQSLKQTQRLLRQADTHLVVFPEGGCSFQNETVMPFRPGAIQIALQTLVHQVRQGQAPPDCYVVPLALKYEYSTPLGPVIDTLLGRLEAELGLERNLDHDPYQRLRTLAIAVLEQVEADYGLPSPPPSRDLTPRIETLRQEILRQCEQSLQIQTNPQALVRERTYQIEFALRKMTESANAPDGQGPEASLPAALIEKSIQRLLNFNAIYDGYVAESPTPERFLDTLTRFEREVFSIDRPKIKGFRWAHLRVGAPVNLRDWLQAYEAGRSQTVETLSEGLRQQVQSMLTPAAPQTSAPLRLKP</sequence>
<comment type="caution">
    <text evidence="4">The sequence shown here is derived from an EMBL/GenBank/DDBJ whole genome shotgun (WGS) entry which is preliminary data.</text>
</comment>
<dbReference type="AlphaFoldDB" id="A0ABD4SZE5"/>
<dbReference type="Pfam" id="PF01553">
    <property type="entry name" value="Acyltransferase"/>
    <property type="match status" value="1"/>
</dbReference>
<dbReference type="SUPFAM" id="SSF69593">
    <property type="entry name" value="Glycerol-3-phosphate (1)-acyltransferase"/>
    <property type="match status" value="1"/>
</dbReference>
<dbReference type="CDD" id="cd07989">
    <property type="entry name" value="LPLAT_AGPAT-like"/>
    <property type="match status" value="1"/>
</dbReference>
<evidence type="ECO:0000259" key="3">
    <source>
        <dbReference type="SMART" id="SM00563"/>
    </source>
</evidence>
<evidence type="ECO:0000313" key="5">
    <source>
        <dbReference type="Proteomes" id="UP000031561"/>
    </source>
</evidence>
<organism evidence="4 5">
    <name type="scientific">Lyngbya confervoides BDU141951</name>
    <dbReference type="NCBI Taxonomy" id="1574623"/>
    <lineage>
        <taxon>Bacteria</taxon>
        <taxon>Bacillati</taxon>
        <taxon>Cyanobacteriota</taxon>
        <taxon>Cyanophyceae</taxon>
        <taxon>Oscillatoriophycideae</taxon>
        <taxon>Oscillatoriales</taxon>
        <taxon>Microcoleaceae</taxon>
        <taxon>Lyngbya</taxon>
    </lineage>
</organism>
<proteinExistence type="predicted"/>
<protein>
    <submittedName>
        <fullName evidence="4">1-acyl-sn-glycerol-3-phosphate acyltransferase</fullName>
    </submittedName>
</protein>
<dbReference type="InterPro" id="IPR002123">
    <property type="entry name" value="Plipid/glycerol_acylTrfase"/>
</dbReference>
<keyword evidence="1" id="KW-0808">Transferase</keyword>
<dbReference type="PANTHER" id="PTHR10434">
    <property type="entry name" value="1-ACYL-SN-GLYCEROL-3-PHOSPHATE ACYLTRANSFERASE"/>
    <property type="match status" value="1"/>
</dbReference>
<accession>A0ABD4SZE5</accession>
<keyword evidence="2 4" id="KW-0012">Acyltransferase</keyword>
<reference evidence="4 5" key="1">
    <citation type="journal article" date="2015" name="Genome Announc.">
        <title>Draft Genome Sequence of Filamentous Marine Cyanobacterium Lyngbya confervoides Strain BDU141951.</title>
        <authorList>
            <person name="Chandrababunaidu M.M."/>
            <person name="Sen D."/>
            <person name="Tripathy S."/>
        </authorList>
    </citation>
    <scope>NUCLEOTIDE SEQUENCE [LARGE SCALE GENOMIC DNA]</scope>
    <source>
        <strain evidence="4 5">BDU141951</strain>
    </source>
</reference>
<dbReference type="EMBL" id="JTHE03000015">
    <property type="protein sequence ID" value="MCM1981679.1"/>
    <property type="molecule type" value="Genomic_DNA"/>
</dbReference>
<dbReference type="RefSeq" id="WP_166279566.1">
    <property type="nucleotide sequence ID" value="NZ_JTHE03000015.1"/>
</dbReference>